<accession>A0A1R4I465</accession>
<dbReference type="PROSITE" id="PS50949">
    <property type="entry name" value="HTH_GNTR"/>
    <property type="match status" value="1"/>
</dbReference>
<dbReference type="InterPro" id="IPR036390">
    <property type="entry name" value="WH_DNA-bd_sf"/>
</dbReference>
<keyword evidence="3" id="KW-0804">Transcription</keyword>
<dbReference type="GO" id="GO:0045892">
    <property type="term" value="P:negative regulation of DNA-templated transcription"/>
    <property type="evidence" value="ECO:0007669"/>
    <property type="project" value="TreeGrafter"/>
</dbReference>
<dbReference type="GO" id="GO:0003700">
    <property type="term" value="F:DNA-binding transcription factor activity"/>
    <property type="evidence" value="ECO:0007669"/>
    <property type="project" value="InterPro"/>
</dbReference>
<dbReference type="SMART" id="SM00866">
    <property type="entry name" value="UTRA"/>
    <property type="match status" value="1"/>
</dbReference>
<reference evidence="5 6" key="1">
    <citation type="submission" date="2017-02" db="EMBL/GenBank/DDBJ databases">
        <authorList>
            <person name="Dridi B."/>
        </authorList>
    </citation>
    <scope>NUCLEOTIDE SEQUENCE [LARGE SCALE GENOMIC DNA]</scope>
    <source>
        <strain evidence="5 6">JB380</strain>
    </source>
</reference>
<gene>
    <name evidence="5" type="ORF">CZ787_15965</name>
</gene>
<dbReference type="OrthoDB" id="7173258at2"/>
<dbReference type="GO" id="GO:0003677">
    <property type="term" value="F:DNA binding"/>
    <property type="evidence" value="ECO:0007669"/>
    <property type="project" value="UniProtKB-KW"/>
</dbReference>
<dbReference type="SMART" id="SM00345">
    <property type="entry name" value="HTH_GNTR"/>
    <property type="match status" value="1"/>
</dbReference>
<dbReference type="InterPro" id="IPR000524">
    <property type="entry name" value="Tscrpt_reg_HTH_GntR"/>
</dbReference>
<dbReference type="Gene3D" id="1.10.10.10">
    <property type="entry name" value="Winged helix-like DNA-binding domain superfamily/Winged helix DNA-binding domain"/>
    <property type="match status" value="1"/>
</dbReference>
<evidence type="ECO:0000259" key="4">
    <source>
        <dbReference type="PROSITE" id="PS50949"/>
    </source>
</evidence>
<dbReference type="InterPro" id="IPR036388">
    <property type="entry name" value="WH-like_DNA-bd_sf"/>
</dbReference>
<dbReference type="InterPro" id="IPR050679">
    <property type="entry name" value="Bact_HTH_transcr_reg"/>
</dbReference>
<protein>
    <submittedName>
        <fullName evidence="5">Transcriptional regulator, GntR family</fullName>
    </submittedName>
</protein>
<dbReference type="SUPFAM" id="SSF46785">
    <property type="entry name" value="Winged helix' DNA-binding domain"/>
    <property type="match status" value="1"/>
</dbReference>
<evidence type="ECO:0000256" key="2">
    <source>
        <dbReference type="ARBA" id="ARBA00023125"/>
    </source>
</evidence>
<keyword evidence="2" id="KW-0238">DNA-binding</keyword>
<dbReference type="Pfam" id="PF07702">
    <property type="entry name" value="UTRA"/>
    <property type="match status" value="1"/>
</dbReference>
<dbReference type="RefSeq" id="WP_087110828.1">
    <property type="nucleotide sequence ID" value="NZ_FUKM01000057.1"/>
</dbReference>
<proteinExistence type="predicted"/>
<dbReference type="Pfam" id="PF00392">
    <property type="entry name" value="GntR"/>
    <property type="match status" value="1"/>
</dbReference>
<dbReference type="InterPro" id="IPR011663">
    <property type="entry name" value="UTRA"/>
</dbReference>
<evidence type="ECO:0000313" key="6">
    <source>
        <dbReference type="Proteomes" id="UP000196331"/>
    </source>
</evidence>
<dbReference type="SUPFAM" id="SSF64288">
    <property type="entry name" value="Chorismate lyase-like"/>
    <property type="match status" value="1"/>
</dbReference>
<organism evidence="5 6">
    <name type="scientific">Halomonas citrativorans</name>
    <dbReference type="NCBI Taxonomy" id="2742612"/>
    <lineage>
        <taxon>Bacteria</taxon>
        <taxon>Pseudomonadati</taxon>
        <taxon>Pseudomonadota</taxon>
        <taxon>Gammaproteobacteria</taxon>
        <taxon>Oceanospirillales</taxon>
        <taxon>Halomonadaceae</taxon>
        <taxon>Halomonas</taxon>
    </lineage>
</organism>
<dbReference type="PANTHER" id="PTHR44846:SF1">
    <property type="entry name" value="MANNOSYL-D-GLYCERATE TRANSPORT_METABOLISM SYSTEM REPRESSOR MNGR-RELATED"/>
    <property type="match status" value="1"/>
</dbReference>
<comment type="caution">
    <text evidence="5">The sequence shown here is derived from an EMBL/GenBank/DDBJ whole genome shotgun (WGS) entry which is preliminary data.</text>
</comment>
<dbReference type="AlphaFoldDB" id="A0A1R4I465"/>
<dbReference type="Proteomes" id="UP000196331">
    <property type="component" value="Unassembled WGS sequence"/>
</dbReference>
<dbReference type="PANTHER" id="PTHR44846">
    <property type="entry name" value="MANNOSYL-D-GLYCERATE TRANSPORT/METABOLISM SYSTEM REPRESSOR MNGR-RELATED"/>
    <property type="match status" value="1"/>
</dbReference>
<evidence type="ECO:0000313" key="5">
    <source>
        <dbReference type="EMBL" id="SJN14602.1"/>
    </source>
</evidence>
<dbReference type="Gene3D" id="3.40.1410.10">
    <property type="entry name" value="Chorismate lyase-like"/>
    <property type="match status" value="1"/>
</dbReference>
<evidence type="ECO:0000256" key="1">
    <source>
        <dbReference type="ARBA" id="ARBA00023015"/>
    </source>
</evidence>
<dbReference type="EMBL" id="FUKM01000057">
    <property type="protein sequence ID" value="SJN14602.1"/>
    <property type="molecule type" value="Genomic_DNA"/>
</dbReference>
<feature type="domain" description="HTH gntR-type" evidence="4">
    <location>
        <begin position="10"/>
        <end position="78"/>
    </location>
</feature>
<evidence type="ECO:0000256" key="3">
    <source>
        <dbReference type="ARBA" id="ARBA00023163"/>
    </source>
</evidence>
<keyword evidence="1" id="KW-0805">Transcription regulation</keyword>
<dbReference type="InterPro" id="IPR028978">
    <property type="entry name" value="Chorismate_lyase_/UTRA_dom_sf"/>
</dbReference>
<sequence>MNDHPAPSYRPLYQQIKEALLSHIVSSIWPPGTFIPSESALSQEYGVSVGTIRKAVDALAKDHVVIRYQGKGTVVATHDSDRSLFQFFNFMRLDGTRSLPVSRVLLRERRRASTEESRVLGLERKAMVVHIQRVRVLDEVPALLEDLIVDATRFPKLESIPETLPNTLYQLYQQQFKQSVSKAEEQLFAVAAGTQEQKHLGVELGSPLIEVRRVARGLQDEAIEYRVSRCVTQQHCYWNIL</sequence>
<name>A0A1R4I465_9GAMM</name>
<dbReference type="CDD" id="cd07377">
    <property type="entry name" value="WHTH_GntR"/>
    <property type="match status" value="1"/>
</dbReference>